<dbReference type="EMBL" id="JAGRRH010000023">
    <property type="protein sequence ID" value="KAG7344356.1"/>
    <property type="molecule type" value="Genomic_DNA"/>
</dbReference>
<dbReference type="PANTHER" id="PTHR11347">
    <property type="entry name" value="CYCLIC NUCLEOTIDE PHOSPHODIESTERASE"/>
    <property type="match status" value="1"/>
</dbReference>
<organism evidence="2 3">
    <name type="scientific">Nitzschia inconspicua</name>
    <dbReference type="NCBI Taxonomy" id="303405"/>
    <lineage>
        <taxon>Eukaryota</taxon>
        <taxon>Sar</taxon>
        <taxon>Stramenopiles</taxon>
        <taxon>Ochrophyta</taxon>
        <taxon>Bacillariophyta</taxon>
        <taxon>Bacillariophyceae</taxon>
        <taxon>Bacillariophycidae</taxon>
        <taxon>Bacillariales</taxon>
        <taxon>Bacillariaceae</taxon>
        <taxon>Nitzschia</taxon>
    </lineage>
</organism>
<comment type="caution">
    <text evidence="2">The sequence shown here is derived from an EMBL/GenBank/DDBJ whole genome shotgun (WGS) entry which is preliminary data.</text>
</comment>
<reference evidence="2" key="1">
    <citation type="journal article" date="2021" name="Sci. Rep.">
        <title>Diploid genomic architecture of Nitzschia inconspicua, an elite biomass production diatom.</title>
        <authorList>
            <person name="Oliver A."/>
            <person name="Podell S."/>
            <person name="Pinowska A."/>
            <person name="Traller J.C."/>
            <person name="Smith S.R."/>
            <person name="McClure R."/>
            <person name="Beliaev A."/>
            <person name="Bohutskyi P."/>
            <person name="Hill E.A."/>
            <person name="Rabines A."/>
            <person name="Zheng H."/>
            <person name="Allen L.Z."/>
            <person name="Kuo A."/>
            <person name="Grigoriev I.V."/>
            <person name="Allen A.E."/>
            <person name="Hazlebeck D."/>
            <person name="Allen E.E."/>
        </authorList>
    </citation>
    <scope>NUCLEOTIDE SEQUENCE</scope>
    <source>
        <strain evidence="2">Hildebrandi</strain>
    </source>
</reference>
<evidence type="ECO:0000259" key="1">
    <source>
        <dbReference type="PROSITE" id="PS51845"/>
    </source>
</evidence>
<dbReference type="InterPro" id="IPR002073">
    <property type="entry name" value="PDEase_catalytic_dom"/>
</dbReference>
<protein>
    <submittedName>
        <fullName evidence="2">3'5'-cyclic nucleotide phosphodiesterase</fullName>
    </submittedName>
</protein>
<dbReference type="GO" id="GO:0004114">
    <property type="term" value="F:3',5'-cyclic-nucleotide phosphodiesterase activity"/>
    <property type="evidence" value="ECO:0007669"/>
    <property type="project" value="InterPro"/>
</dbReference>
<proteinExistence type="predicted"/>
<gene>
    <name evidence="2" type="ORF">IV203_022364</name>
</gene>
<evidence type="ECO:0000313" key="2">
    <source>
        <dbReference type="EMBL" id="KAG7344356.1"/>
    </source>
</evidence>
<sequence>MSRSFARVCCVEFDKAIKSISINEWLRLPTAEDLKAILKLQKTFHDVEVIHQISQDTADILIPFGKEEWFVPREDKVEAKGKGALSTYFLKLEGSSEGGNDASSVGASSSAKSSLIGSQHSRKPVGASVCSEERRNSSIDWTVDVLANALKAIVARRNARGLKPSSEKMLVQLEQASIAHDGTKIVIDEVSSYVALPGFDDADFGVDVTHVVLSDGVVEELKDYVQSVAELYNSNNPFHNFDHANHVVLSVNKLLSRIKSPDFEGGEEELFNHTFGIATAPLTWFAVVLSALIHDVDHSGVSNVQLLKEKSPLSFLYQNKSVAEQNSFDIGWDLLMEVTYRNLRRTIYTTTDHLFSWHISGGYTGNLNDRTILSVPTHG</sequence>
<reference evidence="2" key="2">
    <citation type="submission" date="2021-04" db="EMBL/GenBank/DDBJ databases">
        <authorList>
            <person name="Podell S."/>
        </authorList>
    </citation>
    <scope>NUCLEOTIDE SEQUENCE</scope>
    <source>
        <strain evidence="2">Hildebrandi</strain>
    </source>
</reference>
<dbReference type="GO" id="GO:0007165">
    <property type="term" value="P:signal transduction"/>
    <property type="evidence" value="ECO:0007669"/>
    <property type="project" value="InterPro"/>
</dbReference>
<dbReference type="PROSITE" id="PS51845">
    <property type="entry name" value="PDEASE_I_2"/>
    <property type="match status" value="1"/>
</dbReference>
<dbReference type="OrthoDB" id="41650at2759"/>
<dbReference type="Proteomes" id="UP000693970">
    <property type="component" value="Unassembled WGS sequence"/>
</dbReference>
<dbReference type="Pfam" id="PF00233">
    <property type="entry name" value="PDEase_I"/>
    <property type="match status" value="1"/>
</dbReference>
<name>A0A9K3KJE9_9STRA</name>
<feature type="domain" description="PDEase" evidence="1">
    <location>
        <begin position="218"/>
        <end position="379"/>
    </location>
</feature>
<accession>A0A9K3KJE9</accession>
<dbReference type="AlphaFoldDB" id="A0A9K3KJE9"/>
<evidence type="ECO:0000313" key="3">
    <source>
        <dbReference type="Proteomes" id="UP000693970"/>
    </source>
</evidence>
<keyword evidence="3" id="KW-1185">Reference proteome</keyword>